<comment type="caution">
    <text evidence="6">The sequence shown here is derived from an EMBL/GenBank/DDBJ whole genome shotgun (WGS) entry which is preliminary data.</text>
</comment>
<dbReference type="GO" id="GO:0043565">
    <property type="term" value="F:sequence-specific DNA binding"/>
    <property type="evidence" value="ECO:0007669"/>
    <property type="project" value="TreeGrafter"/>
</dbReference>
<sequence length="300" mass="33914">MQDDDFRQREAFLAVVRAGSFSAGARALGRDVSVVSRRIAALEKRLGIRLIERTTRRIRPTEEGQRYRQKIELADELLCEAEEEARRLAVRPAGTIRVAMPAAFGRCWVSPALPEFLQAYPDIRLWLNCSDHYVDLLGDNLDMAIRIGVMADSRLIARKLADTCRVLCVAPDYLAQHPPLLKPRDLREHDCLGFTPMHSWPEWRLVKEGQQVSVPVKTRYESDDIDTLKEAAKAGLGVLMAANWLVQKELAEGSLVTVMTDWQPAGEDGVWLVKPSSQLQSAKISALTDWLVKWFAVPRW</sequence>
<comment type="similarity">
    <text evidence="1">Belongs to the LysR transcriptional regulatory family.</text>
</comment>
<keyword evidence="3" id="KW-0238">DNA-binding</keyword>
<dbReference type="Pfam" id="PF00126">
    <property type="entry name" value="HTH_1"/>
    <property type="match status" value="1"/>
</dbReference>
<dbReference type="SUPFAM" id="SSF53850">
    <property type="entry name" value="Periplasmic binding protein-like II"/>
    <property type="match status" value="1"/>
</dbReference>
<dbReference type="Proteomes" id="UP000030853">
    <property type="component" value="Unassembled WGS sequence"/>
</dbReference>
<dbReference type="InterPro" id="IPR005119">
    <property type="entry name" value="LysR_subst-bd"/>
</dbReference>
<dbReference type="InterPro" id="IPR036390">
    <property type="entry name" value="WH_DNA-bd_sf"/>
</dbReference>
<evidence type="ECO:0000313" key="6">
    <source>
        <dbReference type="EMBL" id="KHJ67277.1"/>
    </source>
</evidence>
<gene>
    <name evidence="6" type="ORF">QU24_15225</name>
</gene>
<dbReference type="CDD" id="cd08422">
    <property type="entry name" value="PBP2_CrgA_like"/>
    <property type="match status" value="1"/>
</dbReference>
<dbReference type="InterPro" id="IPR058163">
    <property type="entry name" value="LysR-type_TF_proteobact-type"/>
</dbReference>
<dbReference type="GO" id="GO:0006351">
    <property type="term" value="P:DNA-templated transcription"/>
    <property type="evidence" value="ECO:0007669"/>
    <property type="project" value="TreeGrafter"/>
</dbReference>
<protein>
    <submittedName>
        <fullName evidence="6">LysR family transcriptional regulator</fullName>
    </submittedName>
</protein>
<dbReference type="PANTHER" id="PTHR30537">
    <property type="entry name" value="HTH-TYPE TRANSCRIPTIONAL REGULATOR"/>
    <property type="match status" value="1"/>
</dbReference>
<reference evidence="6 7" key="1">
    <citation type="submission" date="2014-11" db="EMBL/GenBank/DDBJ databases">
        <title>Genome sequencing of Pantoea rodasii ND03.</title>
        <authorList>
            <person name="Muhamad Yunos N.Y."/>
            <person name="Chan K.-G."/>
        </authorList>
    </citation>
    <scope>NUCLEOTIDE SEQUENCE [LARGE SCALE GENOMIC DNA]</scope>
    <source>
        <strain evidence="6 7">ND03</strain>
    </source>
</reference>
<dbReference type="Pfam" id="PF03466">
    <property type="entry name" value="LysR_substrate"/>
    <property type="match status" value="1"/>
</dbReference>
<dbReference type="AlphaFoldDB" id="A0A0B1R7S5"/>
<name>A0A0B1R7S5_9GAMM</name>
<dbReference type="RefSeq" id="WP_039332620.1">
    <property type="nucleotide sequence ID" value="NZ_JTJJ01000054.1"/>
</dbReference>
<proteinExistence type="inferred from homology"/>
<dbReference type="InterPro" id="IPR000847">
    <property type="entry name" value="LysR_HTH_N"/>
</dbReference>
<evidence type="ECO:0000256" key="3">
    <source>
        <dbReference type="ARBA" id="ARBA00023125"/>
    </source>
</evidence>
<evidence type="ECO:0000256" key="1">
    <source>
        <dbReference type="ARBA" id="ARBA00009437"/>
    </source>
</evidence>
<evidence type="ECO:0000256" key="4">
    <source>
        <dbReference type="ARBA" id="ARBA00023163"/>
    </source>
</evidence>
<dbReference type="Gene3D" id="1.10.10.10">
    <property type="entry name" value="Winged helix-like DNA-binding domain superfamily/Winged helix DNA-binding domain"/>
    <property type="match status" value="1"/>
</dbReference>
<dbReference type="EMBL" id="JTJJ01000054">
    <property type="protein sequence ID" value="KHJ67277.1"/>
    <property type="molecule type" value="Genomic_DNA"/>
</dbReference>
<evidence type="ECO:0000259" key="5">
    <source>
        <dbReference type="PROSITE" id="PS50931"/>
    </source>
</evidence>
<dbReference type="Gene3D" id="3.40.190.290">
    <property type="match status" value="1"/>
</dbReference>
<organism evidence="6 7">
    <name type="scientific">Pantoea rodasii</name>
    <dbReference type="NCBI Taxonomy" id="1076549"/>
    <lineage>
        <taxon>Bacteria</taxon>
        <taxon>Pseudomonadati</taxon>
        <taxon>Pseudomonadota</taxon>
        <taxon>Gammaproteobacteria</taxon>
        <taxon>Enterobacterales</taxon>
        <taxon>Erwiniaceae</taxon>
        <taxon>Pantoea</taxon>
    </lineage>
</organism>
<feature type="domain" description="HTH lysR-type" evidence="5">
    <location>
        <begin position="4"/>
        <end position="61"/>
    </location>
</feature>
<dbReference type="GO" id="GO:0003700">
    <property type="term" value="F:DNA-binding transcription factor activity"/>
    <property type="evidence" value="ECO:0007669"/>
    <property type="project" value="InterPro"/>
</dbReference>
<keyword evidence="4" id="KW-0804">Transcription</keyword>
<keyword evidence="2" id="KW-0805">Transcription regulation</keyword>
<dbReference type="SUPFAM" id="SSF46785">
    <property type="entry name" value="Winged helix' DNA-binding domain"/>
    <property type="match status" value="1"/>
</dbReference>
<dbReference type="PANTHER" id="PTHR30537:SF5">
    <property type="entry name" value="HTH-TYPE TRANSCRIPTIONAL ACTIVATOR TTDR-RELATED"/>
    <property type="match status" value="1"/>
</dbReference>
<evidence type="ECO:0000313" key="7">
    <source>
        <dbReference type="Proteomes" id="UP000030853"/>
    </source>
</evidence>
<evidence type="ECO:0000256" key="2">
    <source>
        <dbReference type="ARBA" id="ARBA00023015"/>
    </source>
</evidence>
<dbReference type="PROSITE" id="PS50931">
    <property type="entry name" value="HTH_LYSR"/>
    <property type="match status" value="1"/>
</dbReference>
<dbReference type="InterPro" id="IPR036388">
    <property type="entry name" value="WH-like_DNA-bd_sf"/>
</dbReference>
<accession>A0A0B1R7S5</accession>